<evidence type="ECO:0000256" key="1">
    <source>
        <dbReference type="SAM" id="MobiDB-lite"/>
    </source>
</evidence>
<dbReference type="OrthoDB" id="2891411at2759"/>
<evidence type="ECO:0000313" key="2">
    <source>
        <dbReference type="EMBL" id="KAF9482355.1"/>
    </source>
</evidence>
<sequence length="298" mass="34212">MTSVRQLPSSKRPEALADPYQPPSSSLTLAFDQYATSMTGFLSLSDEMYLEILSHFPVYSFPAQFSRNDAEIYGQTRLTISALSRTCRKLRRIFLRYLWQRIEVYHRMDLGKGPLHKIQHANGKMRLLSGSRVYAMELVQQLETVTIRNPRLAEYVNVLDILVVDYSAKTILPELAWCIEQMPNLHTVHIQFALNESQYNLIPQSFSAYTYPQIKNMFVTTNGSSLLRHCPNAQLVHPLWARWWDIENFLHGIIPACSFIETLGPIPVLGSTFSGSFESGTLDFYISQELTRHFLQAK</sequence>
<feature type="region of interest" description="Disordered" evidence="1">
    <location>
        <begin position="1"/>
        <end position="22"/>
    </location>
</feature>
<evidence type="ECO:0000313" key="3">
    <source>
        <dbReference type="Proteomes" id="UP000807469"/>
    </source>
</evidence>
<dbReference type="AlphaFoldDB" id="A0A9P5Z8X1"/>
<proteinExistence type="predicted"/>
<reference evidence="2" key="1">
    <citation type="submission" date="2020-11" db="EMBL/GenBank/DDBJ databases">
        <authorList>
            <consortium name="DOE Joint Genome Institute"/>
            <person name="Ahrendt S."/>
            <person name="Riley R."/>
            <person name="Andreopoulos W."/>
            <person name="Labutti K."/>
            <person name="Pangilinan J."/>
            <person name="Ruiz-Duenas F.J."/>
            <person name="Barrasa J.M."/>
            <person name="Sanchez-Garcia M."/>
            <person name="Camarero S."/>
            <person name="Miyauchi S."/>
            <person name="Serrano A."/>
            <person name="Linde D."/>
            <person name="Babiker R."/>
            <person name="Drula E."/>
            <person name="Ayuso-Fernandez I."/>
            <person name="Pacheco R."/>
            <person name="Padilla G."/>
            <person name="Ferreira P."/>
            <person name="Barriuso J."/>
            <person name="Kellner H."/>
            <person name="Castanera R."/>
            <person name="Alfaro M."/>
            <person name="Ramirez L."/>
            <person name="Pisabarro A.G."/>
            <person name="Kuo A."/>
            <person name="Tritt A."/>
            <person name="Lipzen A."/>
            <person name="He G."/>
            <person name="Yan M."/>
            <person name="Ng V."/>
            <person name="Cullen D."/>
            <person name="Martin F."/>
            <person name="Rosso M.-N."/>
            <person name="Henrissat B."/>
            <person name="Hibbett D."/>
            <person name="Martinez A.T."/>
            <person name="Grigoriev I.V."/>
        </authorList>
    </citation>
    <scope>NUCLEOTIDE SEQUENCE</scope>
    <source>
        <strain evidence="2">CIRM-BRFM 674</strain>
    </source>
</reference>
<name>A0A9P5Z8X1_9AGAR</name>
<accession>A0A9P5Z8X1</accession>
<dbReference type="Proteomes" id="UP000807469">
    <property type="component" value="Unassembled WGS sequence"/>
</dbReference>
<organism evidence="2 3">
    <name type="scientific">Pholiota conissans</name>
    <dbReference type="NCBI Taxonomy" id="109636"/>
    <lineage>
        <taxon>Eukaryota</taxon>
        <taxon>Fungi</taxon>
        <taxon>Dikarya</taxon>
        <taxon>Basidiomycota</taxon>
        <taxon>Agaricomycotina</taxon>
        <taxon>Agaricomycetes</taxon>
        <taxon>Agaricomycetidae</taxon>
        <taxon>Agaricales</taxon>
        <taxon>Agaricineae</taxon>
        <taxon>Strophariaceae</taxon>
        <taxon>Pholiota</taxon>
    </lineage>
</organism>
<gene>
    <name evidence="2" type="ORF">BDN70DRAFT_435913</name>
</gene>
<keyword evidence="3" id="KW-1185">Reference proteome</keyword>
<protein>
    <submittedName>
        <fullName evidence="2">Uncharacterized protein</fullName>
    </submittedName>
</protein>
<dbReference type="EMBL" id="MU155166">
    <property type="protein sequence ID" value="KAF9482355.1"/>
    <property type="molecule type" value="Genomic_DNA"/>
</dbReference>
<comment type="caution">
    <text evidence="2">The sequence shown here is derived from an EMBL/GenBank/DDBJ whole genome shotgun (WGS) entry which is preliminary data.</text>
</comment>